<accession>A0AA40T2G8</accession>
<comment type="caution">
    <text evidence="2">The sequence shown here is derived from an EMBL/GenBank/DDBJ whole genome shotgun (WGS) entry which is preliminary data.</text>
</comment>
<keyword evidence="3" id="KW-1185">Reference proteome</keyword>
<feature type="region of interest" description="Disordered" evidence="1">
    <location>
        <begin position="1"/>
        <end position="24"/>
    </location>
</feature>
<evidence type="ECO:0000256" key="1">
    <source>
        <dbReference type="SAM" id="MobiDB-lite"/>
    </source>
</evidence>
<organism evidence="2 3">
    <name type="scientific">Komarekiella delphini-convector SJRDD-AB1</name>
    <dbReference type="NCBI Taxonomy" id="2593771"/>
    <lineage>
        <taxon>Bacteria</taxon>
        <taxon>Bacillati</taxon>
        <taxon>Cyanobacteriota</taxon>
        <taxon>Cyanophyceae</taxon>
        <taxon>Nostocales</taxon>
        <taxon>Nostocaceae</taxon>
        <taxon>Komarekiella</taxon>
        <taxon>Komarekiella delphini-convector</taxon>
    </lineage>
</organism>
<evidence type="ECO:0000313" key="3">
    <source>
        <dbReference type="Proteomes" id="UP001165986"/>
    </source>
</evidence>
<dbReference type="Proteomes" id="UP001165986">
    <property type="component" value="Unassembled WGS sequence"/>
</dbReference>
<dbReference type="EMBL" id="VJXY01000046">
    <property type="protein sequence ID" value="MBD6619699.1"/>
    <property type="molecule type" value="Genomic_DNA"/>
</dbReference>
<gene>
    <name evidence="2" type="ORF">FNW02_28750</name>
</gene>
<feature type="compositionally biased region" description="Polar residues" evidence="1">
    <location>
        <begin position="1"/>
        <end position="22"/>
    </location>
</feature>
<reference evidence="2" key="1">
    <citation type="submission" date="2019-07" db="EMBL/GenBank/DDBJ databases">
        <title>Toxilogical consequences of a new and cryptic species of cyanobacteria (Komarekiella delphini-convector) recovered from the epidermis of a bottlenose dolphin and 1500 ft. in the air.</title>
        <authorList>
            <person name="Brown A.O."/>
            <person name="Dvorak P."/>
            <person name="Villanueva C.D."/>
            <person name="Foss A.J."/>
            <person name="Garvey A.D."/>
            <person name="Gibson Q.A."/>
            <person name="Johansen J.R."/>
            <person name="Casamatta D.A."/>
        </authorList>
    </citation>
    <scope>NUCLEOTIDE SEQUENCE</scope>
    <source>
        <strain evidence="2">SJRDD-AB1</strain>
    </source>
</reference>
<evidence type="ECO:0000313" key="2">
    <source>
        <dbReference type="EMBL" id="MBD6619699.1"/>
    </source>
</evidence>
<protein>
    <submittedName>
        <fullName evidence="2">Plasmid mobilization relaxosome protein MobC</fullName>
    </submittedName>
</protein>
<name>A0AA40T2G8_9NOST</name>
<sequence>MQPDPRTNLSNQLADTLSNRSVSPDDKREITITFRASYAEKARLEQRCS</sequence>
<dbReference type="AlphaFoldDB" id="A0AA40T2G8"/>
<proteinExistence type="predicted"/>
<feature type="non-terminal residue" evidence="2">
    <location>
        <position position="49"/>
    </location>
</feature>